<evidence type="ECO:0000256" key="1">
    <source>
        <dbReference type="ARBA" id="ARBA00006484"/>
    </source>
</evidence>
<sequence>MSTANPSLSGKVAIVTGAASGIGEQIARTLAEAGARVVIADMNLTGAQRVADDIGGRGGKGGQAMAVAMDVTDERAVDDGFGNIEAAFGPVDIVINNAGVQIVSPIDQFSLGDWKKILAIHLDGAFLVTRAALRQMYRKDADGQARGGTVIFMGSVHSHEASPLKSAYVTAKHGLLGLSRTLAKEGAAHGVRSHVVCPGFVRTALVEKQIPEQARSLGISEEEVVKNVMLRGTVDGEFTTTEDVAETVRFLAAFPSAALTGQVITVSHGWNMH</sequence>
<accession>A0A1H2PSG1</accession>
<dbReference type="EMBL" id="FNLO01000010">
    <property type="protein sequence ID" value="SDV49960.1"/>
    <property type="molecule type" value="Genomic_DNA"/>
</dbReference>
<evidence type="ECO:0000313" key="3">
    <source>
        <dbReference type="EMBL" id="SDV49960.1"/>
    </source>
</evidence>
<name>A0A1H2PSG1_9BURK</name>
<protein>
    <submittedName>
        <fullName evidence="3">3-hydroxybutyrate dehydrogenase</fullName>
    </submittedName>
</protein>
<evidence type="ECO:0000313" key="4">
    <source>
        <dbReference type="Proteomes" id="UP000243719"/>
    </source>
</evidence>
<dbReference type="Proteomes" id="UP000243719">
    <property type="component" value="Unassembled WGS sequence"/>
</dbReference>
<dbReference type="InterPro" id="IPR050259">
    <property type="entry name" value="SDR"/>
</dbReference>
<dbReference type="PANTHER" id="PTHR42879">
    <property type="entry name" value="3-OXOACYL-(ACYL-CARRIER-PROTEIN) REDUCTASE"/>
    <property type="match status" value="1"/>
</dbReference>
<dbReference type="STRING" id="1770053.SAMN05216551_11010"/>
<dbReference type="PROSITE" id="PS00061">
    <property type="entry name" value="ADH_SHORT"/>
    <property type="match status" value="1"/>
</dbReference>
<dbReference type="Gene3D" id="3.40.50.720">
    <property type="entry name" value="NAD(P)-binding Rossmann-like Domain"/>
    <property type="match status" value="1"/>
</dbReference>
<dbReference type="NCBIfam" id="TIGR01963">
    <property type="entry name" value="PHB_DH"/>
    <property type="match status" value="1"/>
</dbReference>
<organism evidence="3 4">
    <name type="scientific">Chitinasiproducens palmae</name>
    <dbReference type="NCBI Taxonomy" id="1770053"/>
    <lineage>
        <taxon>Bacteria</taxon>
        <taxon>Pseudomonadati</taxon>
        <taxon>Pseudomonadota</taxon>
        <taxon>Betaproteobacteria</taxon>
        <taxon>Burkholderiales</taxon>
        <taxon>Burkholderiaceae</taxon>
        <taxon>Chitinasiproducens</taxon>
    </lineage>
</organism>
<dbReference type="PRINTS" id="PR00080">
    <property type="entry name" value="SDRFAMILY"/>
</dbReference>
<reference evidence="4" key="1">
    <citation type="submission" date="2016-09" db="EMBL/GenBank/DDBJ databases">
        <authorList>
            <person name="Varghese N."/>
            <person name="Submissions S."/>
        </authorList>
    </citation>
    <scope>NUCLEOTIDE SEQUENCE [LARGE SCALE GENOMIC DNA]</scope>
    <source>
        <strain evidence="4">JS23</strain>
    </source>
</reference>
<evidence type="ECO:0000256" key="2">
    <source>
        <dbReference type="RuleBase" id="RU000363"/>
    </source>
</evidence>
<dbReference type="NCBIfam" id="NF009093">
    <property type="entry name" value="PRK12429.1"/>
    <property type="match status" value="1"/>
</dbReference>
<dbReference type="AlphaFoldDB" id="A0A1H2PSG1"/>
<gene>
    <name evidence="3" type="ORF">SAMN05216551_11010</name>
</gene>
<dbReference type="SUPFAM" id="SSF51735">
    <property type="entry name" value="NAD(P)-binding Rossmann-fold domains"/>
    <property type="match status" value="1"/>
</dbReference>
<dbReference type="PRINTS" id="PR00081">
    <property type="entry name" value="GDHRDH"/>
</dbReference>
<comment type="similarity">
    <text evidence="1 2">Belongs to the short-chain dehydrogenases/reductases (SDR) family.</text>
</comment>
<dbReference type="FunFam" id="3.40.50.720:FF:000084">
    <property type="entry name" value="Short-chain dehydrogenase reductase"/>
    <property type="match status" value="1"/>
</dbReference>
<dbReference type="InterPro" id="IPR002347">
    <property type="entry name" value="SDR_fam"/>
</dbReference>
<dbReference type="InterPro" id="IPR036291">
    <property type="entry name" value="NAD(P)-bd_dom_sf"/>
</dbReference>
<dbReference type="CDD" id="cd05233">
    <property type="entry name" value="SDR_c"/>
    <property type="match status" value="1"/>
</dbReference>
<dbReference type="GO" id="GO:0003858">
    <property type="term" value="F:3-hydroxybutyrate dehydrogenase activity"/>
    <property type="evidence" value="ECO:0007669"/>
    <property type="project" value="InterPro"/>
</dbReference>
<proteinExistence type="inferred from homology"/>
<dbReference type="RefSeq" id="WP_091910925.1">
    <property type="nucleotide sequence ID" value="NZ_FNLO01000010.1"/>
</dbReference>
<dbReference type="InterPro" id="IPR020904">
    <property type="entry name" value="Sc_DH/Rdtase_CS"/>
</dbReference>
<dbReference type="OrthoDB" id="9786435at2"/>
<dbReference type="InterPro" id="IPR011294">
    <property type="entry name" value="3-OHbutyrate_DH"/>
</dbReference>
<dbReference type="Pfam" id="PF00106">
    <property type="entry name" value="adh_short"/>
    <property type="match status" value="1"/>
</dbReference>
<dbReference type="GO" id="GO:0032787">
    <property type="term" value="P:monocarboxylic acid metabolic process"/>
    <property type="evidence" value="ECO:0007669"/>
    <property type="project" value="UniProtKB-ARBA"/>
</dbReference>
<dbReference type="NCBIfam" id="NF009931">
    <property type="entry name" value="PRK13394.1"/>
    <property type="match status" value="1"/>
</dbReference>
<keyword evidence="4" id="KW-1185">Reference proteome</keyword>
<dbReference type="PANTHER" id="PTHR42879:SF2">
    <property type="entry name" value="3-OXOACYL-[ACYL-CARRIER-PROTEIN] REDUCTASE FABG"/>
    <property type="match status" value="1"/>
</dbReference>